<sequence length="238" mass="26471">MEITTGESIASPTLMEVLQEVLQDSKIAHRVSWERWAPGTLWQSCHNRRQSLFVVRHGRLELAVTDAEGRERSLRLLAESELFGTEALAAGPAAEGEAARQDYGIRAVTYSEVLQIPLDIVDQLIAQLPLFRKALTSSIANHIWALEREREHGRSMPTNNRLLCYLRCGENGIRSGQKPSGKATLPMHLLARRIGCSAGHLSRSVSTMVRQGMLLRQDGRLQLQGDGERPYAFCEGCA</sequence>
<dbReference type="EMBL" id="SHKM01000001">
    <property type="protein sequence ID" value="RZT89657.1"/>
    <property type="molecule type" value="Genomic_DNA"/>
</dbReference>
<dbReference type="CDD" id="cd00038">
    <property type="entry name" value="CAP_ED"/>
    <property type="match status" value="1"/>
</dbReference>
<dbReference type="InterPro" id="IPR014710">
    <property type="entry name" value="RmlC-like_jellyroll"/>
</dbReference>
<gene>
    <name evidence="2" type="ORF">EV678_0450</name>
</gene>
<name>A0ABY0IQ06_9RHOO</name>
<protein>
    <submittedName>
        <fullName evidence="2">CRP/FNR family transcriptional activator FtrB</fullName>
    </submittedName>
</protein>
<dbReference type="SUPFAM" id="SSF51206">
    <property type="entry name" value="cAMP-binding domain-like"/>
    <property type="match status" value="1"/>
</dbReference>
<dbReference type="InterPro" id="IPR000595">
    <property type="entry name" value="cNMP-bd_dom"/>
</dbReference>
<feature type="domain" description="Cyclic nucleotide-binding" evidence="1">
    <location>
        <begin position="50"/>
        <end position="142"/>
    </location>
</feature>
<dbReference type="Gene3D" id="2.60.120.10">
    <property type="entry name" value="Jelly Rolls"/>
    <property type="match status" value="1"/>
</dbReference>
<evidence type="ECO:0000259" key="1">
    <source>
        <dbReference type="PROSITE" id="PS50042"/>
    </source>
</evidence>
<dbReference type="Proteomes" id="UP000292136">
    <property type="component" value="Unassembled WGS sequence"/>
</dbReference>
<evidence type="ECO:0000313" key="2">
    <source>
        <dbReference type="EMBL" id="RZT89657.1"/>
    </source>
</evidence>
<comment type="caution">
    <text evidence="2">The sequence shown here is derived from an EMBL/GenBank/DDBJ whole genome shotgun (WGS) entry which is preliminary data.</text>
</comment>
<keyword evidence="3" id="KW-1185">Reference proteome</keyword>
<dbReference type="InterPro" id="IPR018490">
    <property type="entry name" value="cNMP-bd_dom_sf"/>
</dbReference>
<reference evidence="2 3" key="1">
    <citation type="submission" date="2019-02" db="EMBL/GenBank/DDBJ databases">
        <title>Genomic Encyclopedia of Type Strains, Phase IV (KMG-IV): sequencing the most valuable type-strain genomes for metagenomic binning, comparative biology and taxonomic classification.</title>
        <authorList>
            <person name="Goeker M."/>
        </authorList>
    </citation>
    <scope>NUCLEOTIDE SEQUENCE [LARGE SCALE GENOMIC DNA]</scope>
    <source>
        <strain evidence="2 3">DSM 21223</strain>
    </source>
</reference>
<accession>A0ABY0IQ06</accession>
<dbReference type="RefSeq" id="WP_130458358.1">
    <property type="nucleotide sequence ID" value="NZ_SHKM01000001.1"/>
</dbReference>
<dbReference type="Pfam" id="PF00027">
    <property type="entry name" value="cNMP_binding"/>
    <property type="match status" value="1"/>
</dbReference>
<proteinExistence type="predicted"/>
<evidence type="ECO:0000313" key="3">
    <source>
        <dbReference type="Proteomes" id="UP000292136"/>
    </source>
</evidence>
<dbReference type="PROSITE" id="PS50042">
    <property type="entry name" value="CNMP_BINDING_3"/>
    <property type="match status" value="1"/>
</dbReference>
<organism evidence="2 3">
    <name type="scientific">Azospira oryzae</name>
    <dbReference type="NCBI Taxonomy" id="146939"/>
    <lineage>
        <taxon>Bacteria</taxon>
        <taxon>Pseudomonadati</taxon>
        <taxon>Pseudomonadota</taxon>
        <taxon>Betaproteobacteria</taxon>
        <taxon>Rhodocyclales</taxon>
        <taxon>Rhodocyclaceae</taxon>
        <taxon>Azospira</taxon>
    </lineage>
</organism>